<dbReference type="EMBL" id="JAVFWL010000003">
    <property type="protein sequence ID" value="KAK6739995.1"/>
    <property type="molecule type" value="Genomic_DNA"/>
</dbReference>
<comment type="caution">
    <text evidence="1">The sequence shown here is derived from an EMBL/GenBank/DDBJ whole genome shotgun (WGS) entry which is preliminary data.</text>
</comment>
<evidence type="ECO:0000313" key="2">
    <source>
        <dbReference type="Proteomes" id="UP001303046"/>
    </source>
</evidence>
<reference evidence="1 2" key="1">
    <citation type="submission" date="2023-08" db="EMBL/GenBank/DDBJ databases">
        <title>A Necator americanus chromosomal reference genome.</title>
        <authorList>
            <person name="Ilik V."/>
            <person name="Petrzelkova K.J."/>
            <person name="Pardy F."/>
            <person name="Fuh T."/>
            <person name="Niatou-Singa F.S."/>
            <person name="Gouil Q."/>
            <person name="Baker L."/>
            <person name="Ritchie M.E."/>
            <person name="Jex A.R."/>
            <person name="Gazzola D."/>
            <person name="Li H."/>
            <person name="Toshio Fujiwara R."/>
            <person name="Zhan B."/>
            <person name="Aroian R.V."/>
            <person name="Pafco B."/>
            <person name="Schwarz E.M."/>
        </authorList>
    </citation>
    <scope>NUCLEOTIDE SEQUENCE [LARGE SCALE GENOMIC DNA]</scope>
    <source>
        <strain evidence="1 2">Aroian</strain>
        <tissue evidence="1">Whole animal</tissue>
    </source>
</reference>
<gene>
    <name evidence="1" type="primary">Necator_chrIII.g9222</name>
    <name evidence="1" type="ORF">RB195_008457</name>
</gene>
<accession>A0ABR1CRE2</accession>
<evidence type="ECO:0000313" key="1">
    <source>
        <dbReference type="EMBL" id="KAK6739995.1"/>
    </source>
</evidence>
<proteinExistence type="predicted"/>
<name>A0ABR1CRE2_NECAM</name>
<protein>
    <submittedName>
        <fullName evidence="1">Uncharacterized protein</fullName>
    </submittedName>
</protein>
<organism evidence="1 2">
    <name type="scientific">Necator americanus</name>
    <name type="common">Human hookworm</name>
    <dbReference type="NCBI Taxonomy" id="51031"/>
    <lineage>
        <taxon>Eukaryota</taxon>
        <taxon>Metazoa</taxon>
        <taxon>Ecdysozoa</taxon>
        <taxon>Nematoda</taxon>
        <taxon>Chromadorea</taxon>
        <taxon>Rhabditida</taxon>
        <taxon>Rhabditina</taxon>
        <taxon>Rhabditomorpha</taxon>
        <taxon>Strongyloidea</taxon>
        <taxon>Ancylostomatidae</taxon>
        <taxon>Bunostominae</taxon>
        <taxon>Necator</taxon>
    </lineage>
</organism>
<dbReference type="Proteomes" id="UP001303046">
    <property type="component" value="Unassembled WGS sequence"/>
</dbReference>
<sequence length="132" mass="15338">MKEMTIHIQKEPRKISDFREELVLEFELGSNKTYKDTSQKLVLSVLRSISERIWNVAIIAGGCKNVKSNANQEIRNRRRCISSPNKTDETTVYARNGEINVLPIYGVRCGSCNGYIYRRFGEWRCWTSAYTH</sequence>
<keyword evidence="2" id="KW-1185">Reference proteome</keyword>